<keyword evidence="3" id="KW-1185">Reference proteome</keyword>
<gene>
    <name evidence="2" type="ORF">Asi02nite_29910</name>
</gene>
<reference evidence="2 3" key="1">
    <citation type="submission" date="2021-01" db="EMBL/GenBank/DDBJ databases">
        <title>Whole genome shotgun sequence of Asanoa siamensis NBRC 107932.</title>
        <authorList>
            <person name="Komaki H."/>
            <person name="Tamura T."/>
        </authorList>
    </citation>
    <scope>NUCLEOTIDE SEQUENCE [LARGE SCALE GENOMIC DNA]</scope>
    <source>
        <strain evidence="2 3">NBRC 107932</strain>
    </source>
</reference>
<dbReference type="CDD" id="cd19162">
    <property type="entry name" value="AKR_FDH"/>
    <property type="match status" value="1"/>
</dbReference>
<dbReference type="InterPro" id="IPR036812">
    <property type="entry name" value="NAD(P)_OxRdtase_dom_sf"/>
</dbReference>
<dbReference type="RefSeq" id="WP_203713408.1">
    <property type="nucleotide sequence ID" value="NZ_BONE01000021.1"/>
</dbReference>
<evidence type="ECO:0000259" key="1">
    <source>
        <dbReference type="Pfam" id="PF00248"/>
    </source>
</evidence>
<evidence type="ECO:0000313" key="2">
    <source>
        <dbReference type="EMBL" id="GIF73473.1"/>
    </source>
</evidence>
<evidence type="ECO:0000313" key="3">
    <source>
        <dbReference type="Proteomes" id="UP000604117"/>
    </source>
</evidence>
<dbReference type="SUPFAM" id="SSF51430">
    <property type="entry name" value="NAD(P)-linked oxidoreductase"/>
    <property type="match status" value="1"/>
</dbReference>
<sequence>MTAALALGCAQLGNLYRAIDDAHAAAIVEAAWDAGIRYFDTAPHYGLGLSERRLGACLAGRPRAEFTVSTKVGRRLEPVPGGADGLDDAGFVVPATHRRVWDFSRDGVRRSIEESLDRLGLDRIDLALLHDPEHKPDEAIATGYPALRELRAEGVVGAIGIGSMDPAVLARFVAECAPDAVIVAGRYTLLEQPALDAVLPACEAAGTVVHNAGIFNSGLLAVERPHAGLPYEYGPAPAALVARAGAIADVCAAHGSTLPAAALAFAGRHPTVRSVIVGADSPEQVRRNAALFDTPPPDALWPALVEAGLLDPRAVA</sequence>
<dbReference type="InterPro" id="IPR044477">
    <property type="entry name" value="FDH-like"/>
</dbReference>
<dbReference type="EMBL" id="BONE01000021">
    <property type="protein sequence ID" value="GIF73473.1"/>
    <property type="molecule type" value="Genomic_DNA"/>
</dbReference>
<accession>A0ABQ4CQA2</accession>
<dbReference type="PANTHER" id="PTHR42686:SF1">
    <property type="entry name" value="GH17980P-RELATED"/>
    <property type="match status" value="1"/>
</dbReference>
<dbReference type="Gene3D" id="3.20.20.100">
    <property type="entry name" value="NADP-dependent oxidoreductase domain"/>
    <property type="match status" value="1"/>
</dbReference>
<proteinExistence type="predicted"/>
<dbReference type="Proteomes" id="UP000604117">
    <property type="component" value="Unassembled WGS sequence"/>
</dbReference>
<comment type="caution">
    <text evidence="2">The sequence shown here is derived from an EMBL/GenBank/DDBJ whole genome shotgun (WGS) entry which is preliminary data.</text>
</comment>
<name>A0ABQ4CQA2_9ACTN</name>
<feature type="domain" description="NADP-dependent oxidoreductase" evidence="1">
    <location>
        <begin position="5"/>
        <end position="298"/>
    </location>
</feature>
<dbReference type="PANTHER" id="PTHR42686">
    <property type="entry name" value="GH17980P-RELATED"/>
    <property type="match status" value="1"/>
</dbReference>
<dbReference type="InterPro" id="IPR020471">
    <property type="entry name" value="AKR"/>
</dbReference>
<protein>
    <submittedName>
        <fullName evidence="2">Oxidoreductase</fullName>
    </submittedName>
</protein>
<dbReference type="Pfam" id="PF00248">
    <property type="entry name" value="Aldo_ket_red"/>
    <property type="match status" value="1"/>
</dbReference>
<dbReference type="InterPro" id="IPR023210">
    <property type="entry name" value="NADP_OxRdtase_dom"/>
</dbReference>
<organism evidence="2 3">
    <name type="scientific">Asanoa siamensis</name>
    <dbReference type="NCBI Taxonomy" id="926357"/>
    <lineage>
        <taxon>Bacteria</taxon>
        <taxon>Bacillati</taxon>
        <taxon>Actinomycetota</taxon>
        <taxon>Actinomycetes</taxon>
        <taxon>Micromonosporales</taxon>
        <taxon>Micromonosporaceae</taxon>
        <taxon>Asanoa</taxon>
    </lineage>
</organism>